<dbReference type="AlphaFoldDB" id="E6LL16"/>
<dbReference type="RefSeq" id="WP_008750421.1">
    <property type="nucleotide sequence ID" value="NZ_GL622296.1"/>
</dbReference>
<sequence length="616" mass="70584">MFRPDSNSDRTDYGNILMPPKGYKLESAVGTTYSLDLEALTSVAVCLGLSEEADSRLMQNPICMLNALQKVSDRLILFCEAGQIKVPSKPTALSILLEKIVVEVALPKDKGVGRYPAFHPKTWMLSYINSEGDRKYRFVVMSRNLTFDRSWDISFAMDSSKKVRQKRKSAPICNFLEYLARNVNKQCIDYLKKRNLIRKMMKEIKDISFSLDSKVFGENFEILPLGIGEKAYKIENDKLFCTQKGNADSTFNELVIMSPFLSGSVIADFNLSDRALSECSRTIITRRSELGKLRECDVNNFTIYTLKDEIIDGEDEISDESSDKRKQDIHAKIYLRRKYADVDLYLGSMNASYSAINKNVEMMVKLSTKNKHLNGERFLDDIFCGNADDTKNPFEQVTIESAIDDTADINRNILEDKIKYLCRTKKIAYISKDESNTDRYNIKIEFSGIDTDENIMISPINSKRKHILSEYVEFLDMDILQLSEFYKVEIKSGDTVLNRIIMIPTIGFPDNRENIVVNSVIGDKVSFIEYISLVLGDDYILSMIEGKQIRESGMFRKKSGIMPAIYEKMLRVAVTEPEKIKDIGYVLKMVNDSEIIPDEFRRLYKTFCSTLKLRIQ</sequence>
<name>E6LL16_9FIRM</name>
<evidence type="ECO:0008006" key="3">
    <source>
        <dbReference type="Google" id="ProtNLM"/>
    </source>
</evidence>
<comment type="caution">
    <text evidence="1">The sequence shown here is derived from an EMBL/GenBank/DDBJ whole genome shotgun (WGS) entry which is preliminary data.</text>
</comment>
<dbReference type="Proteomes" id="UP000003434">
    <property type="component" value="Unassembled WGS sequence"/>
</dbReference>
<evidence type="ECO:0000313" key="1">
    <source>
        <dbReference type="EMBL" id="EFU77475.1"/>
    </source>
</evidence>
<dbReference type="EMBL" id="AEPW01000016">
    <property type="protein sequence ID" value="EFU77475.1"/>
    <property type="molecule type" value="Genomic_DNA"/>
</dbReference>
<dbReference type="HOGENOM" id="CLU_031612_0_0_9"/>
<dbReference type="CDD" id="cd09176">
    <property type="entry name" value="PLDc_unchar6"/>
    <property type="match status" value="1"/>
</dbReference>
<gene>
    <name evidence="1" type="ORF">HMPREF0381_0651</name>
</gene>
<evidence type="ECO:0000313" key="2">
    <source>
        <dbReference type="Proteomes" id="UP000003434"/>
    </source>
</evidence>
<protein>
    <recommendedName>
        <fullName evidence="3">PLD phosphodiesterase domain-containing protein</fullName>
    </recommendedName>
</protein>
<dbReference type="eggNOG" id="ENOG502Z9PB">
    <property type="taxonomic scope" value="Bacteria"/>
</dbReference>
<dbReference type="Gene3D" id="3.30.870.10">
    <property type="entry name" value="Endonuclease Chain A"/>
    <property type="match status" value="1"/>
</dbReference>
<dbReference type="InterPro" id="IPR059166">
    <property type="entry name" value="PLD-like_cat"/>
</dbReference>
<accession>E6LL16</accession>
<organism evidence="1 2">
    <name type="scientific">Lachnoanaerobaculum saburreum DSM 3986</name>
    <dbReference type="NCBI Taxonomy" id="887325"/>
    <lineage>
        <taxon>Bacteria</taxon>
        <taxon>Bacillati</taxon>
        <taxon>Bacillota</taxon>
        <taxon>Clostridia</taxon>
        <taxon>Lachnospirales</taxon>
        <taxon>Lachnospiraceae</taxon>
        <taxon>Lachnoanaerobaculum</taxon>
    </lineage>
</organism>
<proteinExistence type="predicted"/>
<reference evidence="1 2" key="1">
    <citation type="submission" date="2010-12" db="EMBL/GenBank/DDBJ databases">
        <authorList>
            <person name="Muzny D."/>
            <person name="Qin X."/>
            <person name="Deng J."/>
            <person name="Jiang H."/>
            <person name="Liu Y."/>
            <person name="Qu J."/>
            <person name="Song X.-Z."/>
            <person name="Zhang L."/>
            <person name="Thornton R."/>
            <person name="Coyle M."/>
            <person name="Francisco L."/>
            <person name="Jackson L."/>
            <person name="Javaid M."/>
            <person name="Korchina V."/>
            <person name="Kovar C."/>
            <person name="Mata R."/>
            <person name="Mathew T."/>
            <person name="Ngo R."/>
            <person name="Nguyen L."/>
            <person name="Nguyen N."/>
            <person name="Okwuonu G."/>
            <person name="Ongeri F."/>
            <person name="Pham C."/>
            <person name="Simmons D."/>
            <person name="Wilczek-Boney K."/>
            <person name="Hale W."/>
            <person name="Jakkamsetti A."/>
            <person name="Pham P."/>
            <person name="Ruth R."/>
            <person name="San Lucas F."/>
            <person name="Warren J."/>
            <person name="Zhang J."/>
            <person name="Zhao Z."/>
            <person name="Zhou C."/>
            <person name="Zhu D."/>
            <person name="Lee S."/>
            <person name="Bess C."/>
            <person name="Blankenburg K."/>
            <person name="Forbes L."/>
            <person name="Fu Q."/>
            <person name="Gubbala S."/>
            <person name="Hirani K."/>
            <person name="Jayaseelan J.C."/>
            <person name="Lara F."/>
            <person name="Munidasa M."/>
            <person name="Palculict T."/>
            <person name="Patil S."/>
            <person name="Pu L.-L."/>
            <person name="Saada N."/>
            <person name="Tang L."/>
            <person name="Weissenberger G."/>
            <person name="Zhu Y."/>
            <person name="Hemphill L."/>
            <person name="Shang Y."/>
            <person name="Youmans B."/>
            <person name="Ayvaz T."/>
            <person name="Ross M."/>
            <person name="Santibanez J."/>
            <person name="Aqrawi P."/>
            <person name="Gross S."/>
            <person name="Joshi V."/>
            <person name="Fowler G."/>
            <person name="Nazareth L."/>
            <person name="Reid J."/>
            <person name="Worley K."/>
            <person name="Petrosino J."/>
            <person name="Highlander S."/>
            <person name="Gibbs R."/>
        </authorList>
    </citation>
    <scope>NUCLEOTIDE SEQUENCE [LARGE SCALE GENOMIC DNA]</scope>
    <source>
        <strain evidence="1 2">DSM 3986</strain>
    </source>
</reference>